<feature type="compositionally biased region" description="Basic and acidic residues" evidence="2">
    <location>
        <begin position="81"/>
        <end position="92"/>
    </location>
</feature>
<feature type="compositionally biased region" description="Basic and acidic residues" evidence="2">
    <location>
        <begin position="138"/>
        <end position="148"/>
    </location>
</feature>
<gene>
    <name evidence="5" type="ORF">FJT64_027679</name>
</gene>
<reference evidence="5 6" key="1">
    <citation type="submission" date="2019-07" db="EMBL/GenBank/DDBJ databases">
        <title>Draft genome assembly of a fouling barnacle, Amphibalanus amphitrite (Darwin, 1854): The first reference genome for Thecostraca.</title>
        <authorList>
            <person name="Kim W."/>
        </authorList>
    </citation>
    <scope>NUCLEOTIDE SEQUENCE [LARGE SCALE GENOMIC DNA]</scope>
    <source>
        <strain evidence="5">SNU_AA5</strain>
        <tissue evidence="5">Soma without cirri and trophi</tissue>
    </source>
</reference>
<dbReference type="InterPro" id="IPR001304">
    <property type="entry name" value="C-type_lectin-like"/>
</dbReference>
<feature type="signal peptide" evidence="3">
    <location>
        <begin position="1"/>
        <end position="16"/>
    </location>
</feature>
<dbReference type="PROSITE" id="PS00615">
    <property type="entry name" value="C_TYPE_LECTIN_1"/>
    <property type="match status" value="1"/>
</dbReference>
<dbReference type="EMBL" id="VIIS01001345">
    <property type="protein sequence ID" value="KAF0299631.1"/>
    <property type="molecule type" value="Genomic_DNA"/>
</dbReference>
<evidence type="ECO:0000313" key="5">
    <source>
        <dbReference type="EMBL" id="KAF0299631.1"/>
    </source>
</evidence>
<sequence>MMRALALLAVVAAAAAQDGGRRDLILPDPKACANRVKHAHEFRNGHYYFYSWRHRATSRPRARLAGRAQHLPQALPGPGLARDRPGEQDGRVGHRRRQRQPKLINGWFWSGSGEKMPPSNQRSGGYPNWSNTGGSKKPQPDNREHDEGTGEESCVGILNNFYGDGVKWHDVACHHQKPWVCEDSEELLNYARSISRRRIP</sequence>
<dbReference type="InterPro" id="IPR018378">
    <property type="entry name" value="C-type_lectin_CS"/>
</dbReference>
<dbReference type="Gene3D" id="3.10.100.10">
    <property type="entry name" value="Mannose-Binding Protein A, subunit A"/>
    <property type="match status" value="1"/>
</dbReference>
<dbReference type="Proteomes" id="UP000440578">
    <property type="component" value="Unassembled WGS sequence"/>
</dbReference>
<dbReference type="InterPro" id="IPR016186">
    <property type="entry name" value="C-type_lectin-like/link_sf"/>
</dbReference>
<proteinExistence type="predicted"/>
<evidence type="ECO:0000256" key="3">
    <source>
        <dbReference type="SAM" id="SignalP"/>
    </source>
</evidence>
<dbReference type="AlphaFoldDB" id="A0A6A4WCI5"/>
<keyword evidence="3" id="KW-0732">Signal</keyword>
<dbReference type="PROSITE" id="PS50041">
    <property type="entry name" value="C_TYPE_LECTIN_2"/>
    <property type="match status" value="1"/>
</dbReference>
<keyword evidence="1" id="KW-1015">Disulfide bond</keyword>
<comment type="caution">
    <text evidence="5">The sequence shown here is derived from an EMBL/GenBank/DDBJ whole genome shotgun (WGS) entry which is preliminary data.</text>
</comment>
<feature type="chain" id="PRO_5025548929" description="C-type lectin domain-containing protein" evidence="3">
    <location>
        <begin position="17"/>
        <end position="200"/>
    </location>
</feature>
<accession>A0A6A4WCI5</accession>
<dbReference type="PANTHER" id="PTHR21407:SF1">
    <property type="entry name" value="RE43931P"/>
    <property type="match status" value="1"/>
</dbReference>
<dbReference type="OrthoDB" id="8950604at2759"/>
<evidence type="ECO:0000256" key="2">
    <source>
        <dbReference type="SAM" id="MobiDB-lite"/>
    </source>
</evidence>
<dbReference type="PANTHER" id="PTHR21407">
    <property type="entry name" value="RE43931P-RELATED"/>
    <property type="match status" value="1"/>
</dbReference>
<organism evidence="5 6">
    <name type="scientific">Amphibalanus amphitrite</name>
    <name type="common">Striped barnacle</name>
    <name type="synonym">Balanus amphitrite</name>
    <dbReference type="NCBI Taxonomy" id="1232801"/>
    <lineage>
        <taxon>Eukaryota</taxon>
        <taxon>Metazoa</taxon>
        <taxon>Ecdysozoa</taxon>
        <taxon>Arthropoda</taxon>
        <taxon>Crustacea</taxon>
        <taxon>Multicrustacea</taxon>
        <taxon>Cirripedia</taxon>
        <taxon>Thoracica</taxon>
        <taxon>Thoracicalcarea</taxon>
        <taxon>Balanomorpha</taxon>
        <taxon>Balanoidea</taxon>
        <taxon>Balanidae</taxon>
        <taxon>Amphibalaninae</taxon>
        <taxon>Amphibalanus</taxon>
    </lineage>
</organism>
<evidence type="ECO:0000256" key="1">
    <source>
        <dbReference type="ARBA" id="ARBA00023157"/>
    </source>
</evidence>
<feature type="domain" description="C-type lectin" evidence="4">
    <location>
        <begin position="107"/>
        <end position="182"/>
    </location>
</feature>
<evidence type="ECO:0000313" key="6">
    <source>
        <dbReference type="Proteomes" id="UP000440578"/>
    </source>
</evidence>
<dbReference type="SUPFAM" id="SSF56436">
    <property type="entry name" value="C-type lectin-like"/>
    <property type="match status" value="1"/>
</dbReference>
<dbReference type="InterPro" id="IPR016187">
    <property type="entry name" value="CTDL_fold"/>
</dbReference>
<feature type="region of interest" description="Disordered" evidence="2">
    <location>
        <begin position="71"/>
        <end position="151"/>
    </location>
</feature>
<evidence type="ECO:0000259" key="4">
    <source>
        <dbReference type="PROSITE" id="PS50041"/>
    </source>
</evidence>
<name>A0A6A4WCI5_AMPAM</name>
<feature type="compositionally biased region" description="Polar residues" evidence="2">
    <location>
        <begin position="118"/>
        <end position="134"/>
    </location>
</feature>
<keyword evidence="6" id="KW-1185">Reference proteome</keyword>
<protein>
    <recommendedName>
        <fullName evidence="4">C-type lectin domain-containing protein</fullName>
    </recommendedName>
</protein>